<evidence type="ECO:0000313" key="2">
    <source>
        <dbReference type="EMBL" id="PNW70431.1"/>
    </source>
</evidence>
<evidence type="ECO:0000313" key="3">
    <source>
        <dbReference type="Proteomes" id="UP000006906"/>
    </source>
</evidence>
<name>A8JIK3_CHLRE</name>
<keyword evidence="3" id="KW-1185">Reference proteome</keyword>
<dbReference type="RefSeq" id="XP_042914690.1">
    <property type="nucleotide sequence ID" value="XM_043072231.1"/>
</dbReference>
<dbReference type="GeneID" id="5729334"/>
<accession>A8JIK3</accession>
<dbReference type="HOGENOM" id="CLU_2007159_0_0_1"/>
<dbReference type="AlphaFoldDB" id="A8JIK3"/>
<dbReference type="Gramene" id="PNW70431">
    <property type="protein sequence ID" value="PNW70431"/>
    <property type="gene ID" value="CHLRE_17g719600v5"/>
</dbReference>
<dbReference type="PaxDb" id="3055-EDO96308"/>
<dbReference type="KEGG" id="cre:CHLRE_17g719600v5"/>
<dbReference type="OrthoDB" id="522763at2759"/>
<dbReference type="EMBL" id="CM008978">
    <property type="protein sequence ID" value="PNW70431.1"/>
    <property type="molecule type" value="Genomic_DNA"/>
</dbReference>
<proteinExistence type="predicted"/>
<organism evidence="2 3">
    <name type="scientific">Chlamydomonas reinhardtii</name>
    <name type="common">Chlamydomonas smithii</name>
    <dbReference type="NCBI Taxonomy" id="3055"/>
    <lineage>
        <taxon>Eukaryota</taxon>
        <taxon>Viridiplantae</taxon>
        <taxon>Chlorophyta</taxon>
        <taxon>core chlorophytes</taxon>
        <taxon>Chlorophyceae</taxon>
        <taxon>CS clade</taxon>
        <taxon>Chlamydomonadales</taxon>
        <taxon>Chlamydomonadaceae</taxon>
        <taxon>Chlamydomonas</taxon>
    </lineage>
</organism>
<feature type="region of interest" description="Disordered" evidence="1">
    <location>
        <begin position="1"/>
        <end position="31"/>
    </location>
</feature>
<evidence type="ECO:0000256" key="1">
    <source>
        <dbReference type="SAM" id="MobiDB-lite"/>
    </source>
</evidence>
<dbReference type="InParanoid" id="A8JIK3"/>
<dbReference type="Proteomes" id="UP000006906">
    <property type="component" value="Chromosome 17"/>
</dbReference>
<reference evidence="2 3" key="1">
    <citation type="journal article" date="2007" name="Science">
        <title>The Chlamydomonas genome reveals the evolution of key animal and plant functions.</title>
        <authorList>
            <person name="Merchant S.S."/>
            <person name="Prochnik S.E."/>
            <person name="Vallon O."/>
            <person name="Harris E.H."/>
            <person name="Karpowicz S.J."/>
            <person name="Witman G.B."/>
            <person name="Terry A."/>
            <person name="Salamov A."/>
            <person name="Fritz-Laylin L.K."/>
            <person name="Marechal-Drouard L."/>
            <person name="Marshall W.F."/>
            <person name="Qu L.H."/>
            <person name="Nelson D.R."/>
            <person name="Sanderfoot A.A."/>
            <person name="Spalding M.H."/>
            <person name="Kapitonov V.V."/>
            <person name="Ren Q."/>
            <person name="Ferris P."/>
            <person name="Lindquist E."/>
            <person name="Shapiro H."/>
            <person name="Lucas S.M."/>
            <person name="Grimwood J."/>
            <person name="Schmutz J."/>
            <person name="Cardol P."/>
            <person name="Cerutti H."/>
            <person name="Chanfreau G."/>
            <person name="Chen C.L."/>
            <person name="Cognat V."/>
            <person name="Croft M.T."/>
            <person name="Dent R."/>
            <person name="Dutcher S."/>
            <person name="Fernandez E."/>
            <person name="Fukuzawa H."/>
            <person name="Gonzalez-Ballester D."/>
            <person name="Gonzalez-Halphen D."/>
            <person name="Hallmann A."/>
            <person name="Hanikenne M."/>
            <person name="Hippler M."/>
            <person name="Inwood W."/>
            <person name="Jabbari K."/>
            <person name="Kalanon M."/>
            <person name="Kuras R."/>
            <person name="Lefebvre P.A."/>
            <person name="Lemaire S.D."/>
            <person name="Lobanov A.V."/>
            <person name="Lohr M."/>
            <person name="Manuell A."/>
            <person name="Meier I."/>
            <person name="Mets L."/>
            <person name="Mittag M."/>
            <person name="Mittelmeier T."/>
            <person name="Moroney J.V."/>
            <person name="Moseley J."/>
            <person name="Napoli C."/>
            <person name="Nedelcu A.M."/>
            <person name="Niyogi K."/>
            <person name="Novoselov S.V."/>
            <person name="Paulsen I.T."/>
            <person name="Pazour G."/>
            <person name="Purton S."/>
            <person name="Ral J.P."/>
            <person name="Riano-Pachon D.M."/>
            <person name="Riekhof W."/>
            <person name="Rymarquis L."/>
            <person name="Schroda M."/>
            <person name="Stern D."/>
            <person name="Umen J."/>
            <person name="Willows R."/>
            <person name="Wilson N."/>
            <person name="Zimmer S.L."/>
            <person name="Allmer J."/>
            <person name="Balk J."/>
            <person name="Bisova K."/>
            <person name="Chen C.J."/>
            <person name="Elias M."/>
            <person name="Gendler K."/>
            <person name="Hauser C."/>
            <person name="Lamb M.R."/>
            <person name="Ledford H."/>
            <person name="Long J.C."/>
            <person name="Minagawa J."/>
            <person name="Page M.D."/>
            <person name="Pan J."/>
            <person name="Pootakham W."/>
            <person name="Roje S."/>
            <person name="Rose A."/>
            <person name="Stahlberg E."/>
            <person name="Terauchi A.M."/>
            <person name="Yang P."/>
            <person name="Ball S."/>
            <person name="Bowler C."/>
            <person name="Dieckmann C.L."/>
            <person name="Gladyshev V.N."/>
            <person name="Green P."/>
            <person name="Jorgensen R."/>
            <person name="Mayfield S."/>
            <person name="Mueller-Roeber B."/>
            <person name="Rajamani S."/>
            <person name="Sayre R.T."/>
            <person name="Brokstein P."/>
            <person name="Dubchak I."/>
            <person name="Goodstein D."/>
            <person name="Hornick L."/>
            <person name="Huang Y.W."/>
            <person name="Jhaveri J."/>
            <person name="Luo Y."/>
            <person name="Martinez D."/>
            <person name="Ngau W.C."/>
            <person name="Otillar B."/>
            <person name="Poliakov A."/>
            <person name="Porter A."/>
            <person name="Szajkowski L."/>
            <person name="Werner G."/>
            <person name="Zhou K."/>
            <person name="Grigoriev I.V."/>
            <person name="Rokhsar D.S."/>
            <person name="Grossman A.R."/>
        </authorList>
    </citation>
    <scope>NUCLEOTIDE SEQUENCE [LARGE SCALE GENOMIC DNA]</scope>
    <source>
        <strain evidence="3">CC-503</strain>
    </source>
</reference>
<sequence>MDSLSNTATSSTSFSSLGSGGSTASFSSTPRRAVRAGDIGFLAKEAVQQGVDKRHHIKTHGDIGVGLAALNAQKVNKFTQLPGLTFNEKSFTSYMSTASAMRHTMQQQTPMLRGSSPRKAAGHY</sequence>
<feature type="compositionally biased region" description="Low complexity" evidence="1">
    <location>
        <begin position="1"/>
        <end position="29"/>
    </location>
</feature>
<protein>
    <submittedName>
        <fullName evidence="2">Uncharacterized protein</fullName>
    </submittedName>
</protein>
<gene>
    <name evidence="2" type="ORF">CHLRE_17g719600v5</name>
</gene>